<feature type="region of interest" description="Disordered" evidence="1">
    <location>
        <begin position="1"/>
        <end position="20"/>
    </location>
</feature>
<reference evidence="2 3" key="1">
    <citation type="submission" date="2016-11" db="EMBL/GenBank/DDBJ databases">
        <authorList>
            <person name="Jaros S."/>
            <person name="Januszkiewicz K."/>
            <person name="Wedrychowicz H."/>
        </authorList>
    </citation>
    <scope>NUCLEOTIDE SEQUENCE [LARGE SCALE GENOMIC DNA]</scope>
    <source>
        <strain evidence="2 3">Con a/3</strain>
    </source>
</reference>
<sequence>MEQSGRRLTAHPVESEQPGAESNYYQRATWVTKTVIFLNKGASKMYHPSVYDNLKIVLEGAVYDLDFAGVIEIVDRRDLVDLAVIGRSYSIDFIVSGISQSFKGNLTLNTNLENYATEKLKDNPEGAGSKVSIIIETPVYEIETDCKQLQSILKKWSEGDLKGDIQQKLTYIYGESRNVFSNTISIHLQKPFSEEEPERFSLVLEQVIASMKEMNEYFKGYKK</sequence>
<dbReference type="EMBL" id="MQMF01000003">
    <property type="protein sequence ID" value="OOE10617.1"/>
    <property type="molecule type" value="Genomic_DNA"/>
</dbReference>
<dbReference type="RefSeq" id="WP_077364109.1">
    <property type="nucleotide sequence ID" value="NZ_MQMF01000003.1"/>
</dbReference>
<comment type="caution">
    <text evidence="2">The sequence shown here is derived from an EMBL/GenBank/DDBJ whole genome shotgun (WGS) entry which is preliminary data.</text>
</comment>
<dbReference type="AlphaFoldDB" id="A0A1V3G5C2"/>
<organism evidence="2 3">
    <name type="scientific">Fictibacillus arsenicus</name>
    <dbReference type="NCBI Taxonomy" id="255247"/>
    <lineage>
        <taxon>Bacteria</taxon>
        <taxon>Bacillati</taxon>
        <taxon>Bacillota</taxon>
        <taxon>Bacilli</taxon>
        <taxon>Bacillales</taxon>
        <taxon>Fictibacillaceae</taxon>
        <taxon>Fictibacillus</taxon>
    </lineage>
</organism>
<protein>
    <submittedName>
        <fullName evidence="2">Uncharacterized protein</fullName>
    </submittedName>
</protein>
<evidence type="ECO:0000313" key="2">
    <source>
        <dbReference type="EMBL" id="OOE10617.1"/>
    </source>
</evidence>
<proteinExistence type="predicted"/>
<dbReference type="Proteomes" id="UP000188597">
    <property type="component" value="Unassembled WGS sequence"/>
</dbReference>
<evidence type="ECO:0000256" key="1">
    <source>
        <dbReference type="SAM" id="MobiDB-lite"/>
    </source>
</evidence>
<name>A0A1V3G5C2_9BACL</name>
<accession>A0A1V3G5C2</accession>
<evidence type="ECO:0000313" key="3">
    <source>
        <dbReference type="Proteomes" id="UP000188597"/>
    </source>
</evidence>
<gene>
    <name evidence="2" type="ORF">UN64_14765</name>
</gene>